<evidence type="ECO:0000259" key="3">
    <source>
        <dbReference type="Pfam" id="PF08719"/>
    </source>
</evidence>
<dbReference type="NCBIfam" id="TIGR02464">
    <property type="entry name" value="ribofla_fusion"/>
    <property type="match status" value="1"/>
</dbReference>
<evidence type="ECO:0000313" key="7">
    <source>
        <dbReference type="Proteomes" id="UP001156645"/>
    </source>
</evidence>
<evidence type="ECO:0000313" key="4">
    <source>
        <dbReference type="EMBL" id="GLR28680.1"/>
    </source>
</evidence>
<reference evidence="7" key="3">
    <citation type="journal article" date="2019" name="Int. J. Syst. Evol. Microbiol.">
        <title>The Global Catalogue of Microorganisms (GCM) 10K type strain sequencing project: providing services to taxonomists for standard genome sequencing and annotation.</title>
        <authorList>
            <consortium name="The Broad Institute Genomics Platform"/>
            <consortium name="The Broad Institute Genome Sequencing Center for Infectious Disease"/>
            <person name="Wu L."/>
            <person name="Ma J."/>
        </authorList>
    </citation>
    <scope>NUCLEOTIDE SEQUENCE [LARGE SCALE GENOMIC DNA]</scope>
    <source>
        <strain evidence="7">NBRC 103191</strain>
    </source>
</reference>
<proteinExistence type="predicted"/>
<dbReference type="EMBL" id="FNAL01000024">
    <property type="protein sequence ID" value="SDE09947.1"/>
    <property type="molecule type" value="Genomic_DNA"/>
</dbReference>
<evidence type="ECO:0000313" key="5">
    <source>
        <dbReference type="EMBL" id="SDE09947.1"/>
    </source>
</evidence>
<dbReference type="InterPro" id="IPR037238">
    <property type="entry name" value="YbiA-like_sf"/>
</dbReference>
<dbReference type="InterPro" id="IPR012816">
    <property type="entry name" value="NADAR"/>
</dbReference>
<dbReference type="Gene3D" id="1.10.357.40">
    <property type="entry name" value="YbiA-like"/>
    <property type="match status" value="1"/>
</dbReference>
<gene>
    <name evidence="4" type="ORF">GCM10007915_09180</name>
    <name evidence="5" type="ORF">SAMN05660405_02327</name>
</gene>
<reference evidence="5 6" key="2">
    <citation type="submission" date="2016-10" db="EMBL/GenBank/DDBJ databases">
        <authorList>
            <person name="de Groot N.N."/>
        </authorList>
    </citation>
    <scope>NUCLEOTIDE SEQUENCE [LARGE SCALE GENOMIC DNA]</scope>
    <source>
        <strain evidence="5 6">DSM 23406</strain>
    </source>
</reference>
<keyword evidence="7" id="KW-1185">Reference proteome</keyword>
<evidence type="ECO:0000256" key="2">
    <source>
        <dbReference type="ARBA" id="ARBA00000751"/>
    </source>
</evidence>
<dbReference type="EMBL" id="BSOK01000014">
    <property type="protein sequence ID" value="GLR28680.1"/>
    <property type="molecule type" value="Genomic_DNA"/>
</dbReference>
<dbReference type="AlphaFoldDB" id="A0A1G7A639"/>
<comment type="catalytic activity">
    <reaction evidence="2">
        <text>2,5-diamino-6-hydroxy-4-(5-phosphoribosylamino)-pyrimidine + H2O = 2,5,6-triamino-4-hydroxypyrimidine + D-ribose 5-phosphate</text>
        <dbReference type="Rhea" id="RHEA:23436"/>
        <dbReference type="ChEBI" id="CHEBI:15377"/>
        <dbReference type="ChEBI" id="CHEBI:58614"/>
        <dbReference type="ChEBI" id="CHEBI:78346"/>
        <dbReference type="ChEBI" id="CHEBI:137796"/>
    </reaction>
</comment>
<dbReference type="Proteomes" id="UP001156645">
    <property type="component" value="Unassembled WGS sequence"/>
</dbReference>
<dbReference type="Pfam" id="PF08719">
    <property type="entry name" value="NADAR"/>
    <property type="match status" value="1"/>
</dbReference>
<dbReference type="CDD" id="cd15457">
    <property type="entry name" value="NADAR"/>
    <property type="match status" value="1"/>
</dbReference>
<organism evidence="5 6">
    <name type="scientific">Psychrobacter pacificensis</name>
    <dbReference type="NCBI Taxonomy" id="112002"/>
    <lineage>
        <taxon>Bacteria</taxon>
        <taxon>Pseudomonadati</taxon>
        <taxon>Pseudomonadota</taxon>
        <taxon>Gammaproteobacteria</taxon>
        <taxon>Moraxellales</taxon>
        <taxon>Moraxellaceae</taxon>
        <taxon>Psychrobacter</taxon>
    </lineage>
</organism>
<reference evidence="4" key="1">
    <citation type="journal article" date="2014" name="Int. J. Syst. Evol. Microbiol.">
        <title>Complete genome of a new Firmicutes species belonging to the dominant human colonic microbiota ('Ruminococcus bicirculans') reveals two chromosomes and a selective capacity to utilize plant glucans.</title>
        <authorList>
            <consortium name="NISC Comparative Sequencing Program"/>
            <person name="Wegmann U."/>
            <person name="Louis P."/>
            <person name="Goesmann A."/>
            <person name="Henrissat B."/>
            <person name="Duncan S.H."/>
            <person name="Flint H.J."/>
        </authorList>
    </citation>
    <scope>NUCLEOTIDE SEQUENCE</scope>
    <source>
        <strain evidence="4">NBRC 103191</strain>
    </source>
</reference>
<dbReference type="Proteomes" id="UP000198501">
    <property type="component" value="Unassembled WGS sequence"/>
</dbReference>
<dbReference type="SUPFAM" id="SSF143990">
    <property type="entry name" value="YbiA-like"/>
    <property type="match status" value="1"/>
</dbReference>
<dbReference type="RefSeq" id="WP_093071200.1">
    <property type="nucleotide sequence ID" value="NZ_BSOK01000014.1"/>
</dbReference>
<feature type="domain" description="NADAR" evidence="3">
    <location>
        <begin position="17"/>
        <end position="159"/>
    </location>
</feature>
<evidence type="ECO:0000313" key="6">
    <source>
        <dbReference type="Proteomes" id="UP000198501"/>
    </source>
</evidence>
<evidence type="ECO:0000256" key="1">
    <source>
        <dbReference type="ARBA" id="ARBA00000022"/>
    </source>
</evidence>
<name>A0A1G7A639_9GAMM</name>
<accession>A0A1G7A639</accession>
<protein>
    <recommendedName>
        <fullName evidence="3">NADAR domain-containing protein</fullName>
    </recommendedName>
</protein>
<sequence length="201" mass="23514">MSLSIRHYKSSECVTFKSTKGEFGALSNMAPNFPIYINQTKLKTSEALYQALRFPNHPEIQHQIILHRSPISAKKYGREHIDLTRADWNQVRFKIMRFCIELKLFQNFDRFSEVLLSTGDYPIVEYSDKDKVWGATFQNGYYIGTNALGRYLMELREKVKSKKFELTMPDVLDMKILNQLIDIHSVSSYPENSILEQTKLF</sequence>
<comment type="catalytic activity">
    <reaction evidence="1">
        <text>5-amino-6-(5-phospho-D-ribosylamino)uracil + H2O = 5,6-diaminouracil + D-ribose 5-phosphate</text>
        <dbReference type="Rhea" id="RHEA:55020"/>
        <dbReference type="ChEBI" id="CHEBI:15377"/>
        <dbReference type="ChEBI" id="CHEBI:46252"/>
        <dbReference type="ChEBI" id="CHEBI:58453"/>
        <dbReference type="ChEBI" id="CHEBI:78346"/>
    </reaction>
</comment>
<reference evidence="4" key="4">
    <citation type="submission" date="2023-01" db="EMBL/GenBank/DDBJ databases">
        <title>Draft genome sequence of Psychrobacter pacificensis strain NBRC 103191.</title>
        <authorList>
            <person name="Sun Q."/>
            <person name="Mori K."/>
        </authorList>
    </citation>
    <scope>NUCLEOTIDE SEQUENCE</scope>
    <source>
        <strain evidence="4">NBRC 103191</strain>
    </source>
</reference>